<dbReference type="InterPro" id="IPR013136">
    <property type="entry name" value="WSTF_Acf1_Cbp146"/>
</dbReference>
<feature type="compositionally biased region" description="Basic and acidic residues" evidence="4">
    <location>
        <begin position="280"/>
        <end position="316"/>
    </location>
</feature>
<dbReference type="PANTHER" id="PTHR46802">
    <property type="entry name" value="TYROSINE-PROTEIN KINASE BAZ1B"/>
    <property type="match status" value="1"/>
</dbReference>
<dbReference type="Pfam" id="PF10537">
    <property type="entry name" value="WAC_Acf1_DNA_bd"/>
    <property type="match status" value="1"/>
</dbReference>
<evidence type="ECO:0000256" key="2">
    <source>
        <dbReference type="ARBA" id="ARBA00023242"/>
    </source>
</evidence>
<feature type="region of interest" description="Disordered" evidence="4">
    <location>
        <begin position="898"/>
        <end position="923"/>
    </location>
</feature>
<accession>F1KPP0</accession>
<dbReference type="GO" id="GO:0006974">
    <property type="term" value="P:DNA damage response"/>
    <property type="evidence" value="ECO:0007669"/>
    <property type="project" value="TreeGrafter"/>
</dbReference>
<dbReference type="PANTHER" id="PTHR46802:SF1">
    <property type="entry name" value="TYROSINE-PROTEIN KINASE BAZ1B"/>
    <property type="match status" value="1"/>
</dbReference>
<keyword evidence="2 3" id="KW-0539">Nucleus</keyword>
<feature type="region of interest" description="Disordered" evidence="4">
    <location>
        <begin position="277"/>
        <end position="329"/>
    </location>
</feature>
<organism evidence="7">
    <name type="scientific">Ascaris suum</name>
    <name type="common">Pig roundworm</name>
    <name type="synonym">Ascaris lumbricoides</name>
    <dbReference type="NCBI Taxonomy" id="6253"/>
    <lineage>
        <taxon>Eukaryota</taxon>
        <taxon>Metazoa</taxon>
        <taxon>Ecdysozoa</taxon>
        <taxon>Nematoda</taxon>
        <taxon>Chromadorea</taxon>
        <taxon>Rhabditida</taxon>
        <taxon>Spirurina</taxon>
        <taxon>Ascaridomorpha</taxon>
        <taxon>Ascaridoidea</taxon>
        <taxon>Ascarididae</taxon>
        <taxon>Ascaris</taxon>
    </lineage>
</organism>
<dbReference type="GO" id="GO:0090535">
    <property type="term" value="C:WICH complex"/>
    <property type="evidence" value="ECO:0007669"/>
    <property type="project" value="InterPro"/>
</dbReference>
<keyword evidence="7" id="KW-0808">Transferase</keyword>
<dbReference type="EMBL" id="JI163877">
    <property type="protein sequence ID" value="ADY39844.1"/>
    <property type="molecule type" value="mRNA"/>
</dbReference>
<dbReference type="InterPro" id="IPR018501">
    <property type="entry name" value="DDT_dom"/>
</dbReference>
<feature type="compositionally biased region" description="Polar residues" evidence="4">
    <location>
        <begin position="804"/>
        <end position="831"/>
    </location>
</feature>
<evidence type="ECO:0000259" key="6">
    <source>
        <dbReference type="PROSITE" id="PS51136"/>
    </source>
</evidence>
<feature type="region of interest" description="Disordered" evidence="4">
    <location>
        <begin position="582"/>
        <end position="610"/>
    </location>
</feature>
<dbReference type="InterPro" id="IPR047174">
    <property type="entry name" value="BAZ1B"/>
</dbReference>
<dbReference type="PROSITE" id="PS51136">
    <property type="entry name" value="WAC"/>
    <property type="match status" value="1"/>
</dbReference>
<reference evidence="7" key="1">
    <citation type="journal article" date="2011" name="Genome Res.">
        <title>Deep small RNA sequencing from the nematode Ascaris reveals conservation, functional diversification, and novel developmental profiles.</title>
        <authorList>
            <person name="Wang J."/>
            <person name="Czech B."/>
            <person name="Crunk A."/>
            <person name="Wallace A."/>
            <person name="Mitreva M."/>
            <person name="Hannon G.J."/>
            <person name="Davis R.E."/>
        </authorList>
    </citation>
    <scope>NUCLEOTIDE SEQUENCE</scope>
</reference>
<dbReference type="InterPro" id="IPR028941">
    <property type="entry name" value="WHIM2_dom"/>
</dbReference>
<dbReference type="GO" id="GO:0042393">
    <property type="term" value="F:histone binding"/>
    <property type="evidence" value="ECO:0007669"/>
    <property type="project" value="TreeGrafter"/>
</dbReference>
<dbReference type="GO" id="GO:0140801">
    <property type="term" value="F:histone H2AXY142 kinase activity"/>
    <property type="evidence" value="ECO:0007669"/>
    <property type="project" value="InterPro"/>
</dbReference>
<name>F1KPP0_ASCSU</name>
<evidence type="ECO:0000256" key="3">
    <source>
        <dbReference type="PROSITE-ProRule" id="PRU00475"/>
    </source>
</evidence>
<feature type="compositionally biased region" description="Basic residues" evidence="4">
    <location>
        <begin position="317"/>
        <end position="329"/>
    </location>
</feature>
<feature type="region of interest" description="Disordered" evidence="4">
    <location>
        <begin position="1036"/>
        <end position="1059"/>
    </location>
</feature>
<feature type="domain" description="DDT" evidence="5">
    <location>
        <begin position="482"/>
        <end position="545"/>
    </location>
</feature>
<feature type="region of interest" description="Disordered" evidence="4">
    <location>
        <begin position="781"/>
        <end position="834"/>
    </location>
</feature>
<keyword evidence="7" id="KW-0418">Kinase</keyword>
<proteinExistence type="evidence at transcript level"/>
<feature type="compositionally biased region" description="Acidic residues" evidence="4">
    <location>
        <begin position="1039"/>
        <end position="1051"/>
    </location>
</feature>
<feature type="compositionally biased region" description="Basic and acidic residues" evidence="4">
    <location>
        <begin position="791"/>
        <end position="803"/>
    </location>
</feature>
<evidence type="ECO:0000256" key="4">
    <source>
        <dbReference type="SAM" id="MobiDB-lite"/>
    </source>
</evidence>
<dbReference type="Pfam" id="PF15613">
    <property type="entry name" value="WSD"/>
    <property type="match status" value="1"/>
</dbReference>
<feature type="domain" description="WAC" evidence="6">
    <location>
        <begin position="18"/>
        <end position="126"/>
    </location>
</feature>
<feature type="region of interest" description="Disordered" evidence="4">
    <location>
        <begin position="426"/>
        <end position="445"/>
    </location>
</feature>
<comment type="subcellular location">
    <subcellularLocation>
        <location evidence="1 3">Nucleus</location>
    </subcellularLocation>
</comment>
<evidence type="ECO:0000259" key="5">
    <source>
        <dbReference type="PROSITE" id="PS50827"/>
    </source>
</evidence>
<protein>
    <submittedName>
        <fullName evidence="7">Tyrosine-protein kinase BAZ1B</fullName>
    </submittedName>
</protein>
<evidence type="ECO:0000256" key="1">
    <source>
        <dbReference type="ARBA" id="ARBA00004123"/>
    </source>
</evidence>
<evidence type="ECO:0000313" key="7">
    <source>
        <dbReference type="EMBL" id="ADY39844.1"/>
    </source>
</evidence>
<sequence>MPLSNGLIWQKRRGDSGNTKFHIDFTDEAFPSEHEMKKREKEYAEHKWMCRHLTAEGEKTSLRTALEKEREALFDLRKRVPDDMLAEICKIIHHSFANENTLLEGIRSRLKRCFFKGEAVTFTHQERDYEGRIRAYCHGNGVSSSDKENERTYAVEIVSNDCKVVKDVRAVSIRRKLSLSDDELNCLIALLASKGKGSNKPWIVDDEFREQFNVPNKVHSMFACVSPSQHRSTFTLTASSSDDSEEEQVVKVRLNSGIAPHSATTAKQRKQLLKNTAKRLNNDRKYTMKEKEGTVKTKKRKEETVSKKGPDDGEPLRKKKKSAASKTHQRGLVEFLITAPGSNSPLARMTPSKIGERKLEATVAKLTKELIAQDTKAFQSTCAVAAKSLSLSLIKAIPNDVLRYAVMKQYDANQDADAMKRMSVKERKEYKEKKRQEKKEEHSKMEKELHMLLNKKLEDTLVRHKLAIPELKRMDLGAEDRSEHFVSCLVISEFVNTFKDMLLLDCVPSAETILNALYKGREGFFEVIGHIVAAFLKLLLQDTTGNKYGGYGVPLRMVPVTLSTASELVRLVLMDNKSLRETEERAARSDNAMAADSERDAVTPASSSNEQSQIQQTVFVDKLKKLEFFELSASEQLEALQFLQERVLETDTLDTYLSDRGRPEIAKLDAIKKTKEAEVASLEAELGEMHMSPLAAKSPSEMTRKESLDWAKIEKHRREVIKKVEQRKEDISVVVNKTREMVAKYDNIFHIKPLGSDRFHRRYWFFGQSPNTGIFVEEYKSPDSSPDVLEIDSKQSPRKKDSRTSVVTSTLKSTQSSKNGRVSHATPSATETPKKASMTLDAFINHQPTFPDETGKSEWFRITDEAVLGKLIAALSEKGYRESHLRSNLIHQMGQIKSSMKQPWVGQMPRKGKPRREEDDGVNVLDERSLLREEISNLESQLRKSLFTSIEGHEVFMAKLQSADNVQLLSEVILELEDSLYDRAMKEKMDDSANTAFSRDEWRAFMKDGETISTLSVLLCILEKRIDWEQSAINKVEKEEEDEEAEEEPDVKEEIDSSLSHREEKHDDWFRRSRWSRKSRSGKKTRSMMRRVREYKYAVVAKDSRVSADDGSNSSLQQELQEIFAKVEEDNRIYKSLIAMPAVRRGTRISSTISLENIRKALYSYPSVEDLKKDLLVFIDGALLHFKDNERKLPLLQKLKTDLRL</sequence>
<dbReference type="AlphaFoldDB" id="F1KPP0"/>
<dbReference type="PROSITE" id="PS50827">
    <property type="entry name" value="DDT"/>
    <property type="match status" value="1"/>
</dbReference>